<organism evidence="1 2">
    <name type="scientific">Daphnia magna</name>
    <dbReference type="NCBI Taxonomy" id="35525"/>
    <lineage>
        <taxon>Eukaryota</taxon>
        <taxon>Metazoa</taxon>
        <taxon>Ecdysozoa</taxon>
        <taxon>Arthropoda</taxon>
        <taxon>Crustacea</taxon>
        <taxon>Branchiopoda</taxon>
        <taxon>Diplostraca</taxon>
        <taxon>Cladocera</taxon>
        <taxon>Anomopoda</taxon>
        <taxon>Daphniidae</taxon>
        <taxon>Daphnia</taxon>
    </lineage>
</organism>
<reference evidence="1 2" key="1">
    <citation type="submission" date="2016-03" db="EMBL/GenBank/DDBJ databases">
        <title>EvidentialGene: Evidence-directed Construction of Genes on Genomes.</title>
        <authorList>
            <person name="Gilbert D.G."/>
            <person name="Choi J.-H."/>
            <person name="Mockaitis K."/>
            <person name="Colbourne J."/>
            <person name="Pfrender M."/>
        </authorList>
    </citation>
    <scope>NUCLEOTIDE SEQUENCE [LARGE SCALE GENOMIC DNA]</scope>
    <source>
        <strain evidence="1 2">Xinb3</strain>
        <tissue evidence="1">Complete organism</tissue>
    </source>
</reference>
<dbReference type="EMBL" id="LRGB01002849">
    <property type="protein sequence ID" value="KZS06028.1"/>
    <property type="molecule type" value="Genomic_DNA"/>
</dbReference>
<evidence type="ECO:0000313" key="1">
    <source>
        <dbReference type="EMBL" id="KZS06028.1"/>
    </source>
</evidence>
<sequence length="63" mass="6638">MHSVEVVGGGGAKLKGGRRGGQCREIRAAVKRGTRTSSPVAANWIFICFCFLPCQNGCQGKGK</sequence>
<dbReference type="Proteomes" id="UP000076858">
    <property type="component" value="Unassembled WGS sequence"/>
</dbReference>
<proteinExistence type="predicted"/>
<name>A0A164NK90_9CRUS</name>
<comment type="caution">
    <text evidence="1">The sequence shown here is derived from an EMBL/GenBank/DDBJ whole genome shotgun (WGS) entry which is preliminary data.</text>
</comment>
<keyword evidence="2" id="KW-1185">Reference proteome</keyword>
<accession>A0A164NK90</accession>
<gene>
    <name evidence="1" type="ORF">APZ42_030545</name>
</gene>
<evidence type="ECO:0000313" key="2">
    <source>
        <dbReference type="Proteomes" id="UP000076858"/>
    </source>
</evidence>
<dbReference type="AlphaFoldDB" id="A0A164NK90"/>
<protein>
    <submittedName>
        <fullName evidence="1">Uncharacterized protein</fullName>
    </submittedName>
</protein>